<feature type="domain" description="Chitin-binding type-3" evidence="6">
    <location>
        <begin position="585"/>
        <end position="630"/>
    </location>
</feature>
<name>A0ABT5R541_9GAMM</name>
<dbReference type="RefSeq" id="WP_274165679.1">
    <property type="nucleotide sequence ID" value="NZ_JAJUBC010000021.1"/>
</dbReference>
<evidence type="ECO:0000313" key="8">
    <source>
        <dbReference type="Proteomes" id="UP001149400"/>
    </source>
</evidence>
<dbReference type="EMBL" id="JAJUBC010000021">
    <property type="protein sequence ID" value="MDD1794861.1"/>
    <property type="molecule type" value="Genomic_DNA"/>
</dbReference>
<feature type="region of interest" description="Disordered" evidence="4">
    <location>
        <begin position="611"/>
        <end position="671"/>
    </location>
</feature>
<reference evidence="7" key="1">
    <citation type="submission" date="2021-12" db="EMBL/GenBank/DDBJ databases">
        <title>Enterovibrio ZSDZ35 sp. nov. and Enterovibrio ZSDZ42 sp. nov., isolated from coastal seawater in Qingdao.</title>
        <authorList>
            <person name="Zhang P."/>
        </authorList>
    </citation>
    <scope>NUCLEOTIDE SEQUENCE</scope>
    <source>
        <strain evidence="7">ZSDZ42</strain>
    </source>
</reference>
<feature type="domain" description="Chitin-binding type-3" evidence="6">
    <location>
        <begin position="669"/>
        <end position="714"/>
    </location>
</feature>
<dbReference type="SUPFAM" id="SSF51055">
    <property type="entry name" value="Carbohydrate binding domain"/>
    <property type="match status" value="2"/>
</dbReference>
<dbReference type="Gene3D" id="2.60.40.10">
    <property type="entry name" value="Immunoglobulins"/>
    <property type="match status" value="2"/>
</dbReference>
<dbReference type="InterPro" id="IPR036573">
    <property type="entry name" value="CBM_sf_5/12"/>
</dbReference>
<evidence type="ECO:0000259" key="6">
    <source>
        <dbReference type="SMART" id="SM00495"/>
    </source>
</evidence>
<dbReference type="Gene3D" id="1.10.530.10">
    <property type="match status" value="1"/>
</dbReference>
<proteinExistence type="predicted"/>
<evidence type="ECO:0000256" key="3">
    <source>
        <dbReference type="ARBA" id="ARBA00023157"/>
    </source>
</evidence>
<sequence length="714" mass="76727">MKHSVLASAIFSASFLAQAGVTMNPQPDPDNPGGYVLLRSEVQAAESMKVTDPMYDVWAQALRTESNAVVDAIDSGLASNPDNVKRAERVFTSSDWQFLTQMAAPEYTYTRFLKAIGKFPAFCGDYTDGRDADAICKKSIITAFAHFSQETGGHIAVDNVWDNPLALEEWQQALVHVREMGWSEGQEGYTTGCGQTDWQNARWPCAAGQGYFGRGAKQLSYHFNYGPFSEVMFDGDATVLLNNPALVADSWLNLASAIWFFLTPQAPKPAMLHVIDRTWAPSQRETDAGIGYGFGTTINIINGGIECGEQNKDKGQPVNRIRYWEGLAAHYQIPIEADEANTCWQQTPYGSLNLNGATDVLYTNWEQDYTYTPGFPVSFQCKLVGYQTAYSALVPGDYEACVTNKYGSHQGYPSVRVIDDAGPVTGKPVFNGVDNTSVRQNAAFNPLDGVSASDKEDGSLTASIVVEGAVDTTRLGTTGLVYSVTDADNNVTTANRTVEVFSDKPVFVGTDNASIKVGAAFNALSGVSASDTEDGDLTSAIKVMGQVDTATVGTYTLTYSVADSANQSVSVLRTVEVTSDSVCVVTAWDSTSTYNTGDVVSHAGKTWKAGWWTQGKEPGTTGPWGVWTETSDSSCGGDVTPNPDPTPTPTPDPEPTPTPDPTPDPTPGDSTWNATAVYGGGDQVTINGVTYQAKYWTQGDDPTASGEWGPWQVI</sequence>
<dbReference type="SUPFAM" id="SSF53955">
    <property type="entry name" value="Lysozyme-like"/>
    <property type="match status" value="1"/>
</dbReference>
<dbReference type="Proteomes" id="UP001149400">
    <property type="component" value="Unassembled WGS sequence"/>
</dbReference>
<dbReference type="CDD" id="cd12215">
    <property type="entry name" value="ChiC_BD"/>
    <property type="match status" value="2"/>
</dbReference>
<feature type="compositionally biased region" description="Pro residues" evidence="4">
    <location>
        <begin position="642"/>
        <end position="666"/>
    </location>
</feature>
<keyword evidence="5" id="KW-0732">Signal</keyword>
<dbReference type="InterPro" id="IPR032179">
    <property type="entry name" value="Cry22Aa_Ig-like"/>
</dbReference>
<dbReference type="InterPro" id="IPR013783">
    <property type="entry name" value="Ig-like_fold"/>
</dbReference>
<feature type="chain" id="PRO_5046862537" evidence="5">
    <location>
        <begin position="20"/>
        <end position="714"/>
    </location>
</feature>
<dbReference type="InterPro" id="IPR023346">
    <property type="entry name" value="Lysozyme-like_dom_sf"/>
</dbReference>
<evidence type="ECO:0000256" key="4">
    <source>
        <dbReference type="SAM" id="MobiDB-lite"/>
    </source>
</evidence>
<evidence type="ECO:0000313" key="7">
    <source>
        <dbReference type="EMBL" id="MDD1794861.1"/>
    </source>
</evidence>
<evidence type="ECO:0000256" key="1">
    <source>
        <dbReference type="ARBA" id="ARBA00022801"/>
    </source>
</evidence>
<dbReference type="Pfam" id="PF00182">
    <property type="entry name" value="Glyco_hydro_19"/>
    <property type="match status" value="1"/>
</dbReference>
<organism evidence="7 8">
    <name type="scientific">Enterovibrio gelatinilyticus</name>
    <dbReference type="NCBI Taxonomy" id="2899819"/>
    <lineage>
        <taxon>Bacteria</taxon>
        <taxon>Pseudomonadati</taxon>
        <taxon>Pseudomonadota</taxon>
        <taxon>Gammaproteobacteria</taxon>
        <taxon>Vibrionales</taxon>
        <taxon>Vibrionaceae</taxon>
        <taxon>Enterovibrio</taxon>
    </lineage>
</organism>
<dbReference type="CDD" id="cd00325">
    <property type="entry name" value="chitinase_GH19"/>
    <property type="match status" value="1"/>
</dbReference>
<protein>
    <submittedName>
        <fullName evidence="7">DUF5011 domain-containing protein</fullName>
    </submittedName>
</protein>
<dbReference type="Pfam" id="PF16403">
    <property type="entry name" value="Bact_surface_Ig-like"/>
    <property type="match status" value="2"/>
</dbReference>
<dbReference type="InterPro" id="IPR003610">
    <property type="entry name" value="CBM5/12"/>
</dbReference>
<keyword evidence="8" id="KW-1185">Reference proteome</keyword>
<evidence type="ECO:0000256" key="2">
    <source>
        <dbReference type="ARBA" id="ARBA00022821"/>
    </source>
</evidence>
<dbReference type="Gene3D" id="2.10.10.20">
    <property type="entry name" value="Carbohydrate-binding module superfamily 5/12"/>
    <property type="match status" value="2"/>
</dbReference>
<keyword evidence="2" id="KW-0611">Plant defense</keyword>
<feature type="signal peptide" evidence="5">
    <location>
        <begin position="1"/>
        <end position="19"/>
    </location>
</feature>
<dbReference type="PANTHER" id="PTHR22595:SF79">
    <property type="entry name" value="CHITINASE 12"/>
    <property type="match status" value="1"/>
</dbReference>
<dbReference type="SMART" id="SM00495">
    <property type="entry name" value="ChtBD3"/>
    <property type="match status" value="2"/>
</dbReference>
<gene>
    <name evidence="7" type="ORF">LRP50_17150</name>
</gene>
<keyword evidence="1" id="KW-0378">Hydrolase</keyword>
<dbReference type="Gene3D" id="3.30.20.10">
    <property type="entry name" value="Endochitinase, domain 2"/>
    <property type="match status" value="1"/>
</dbReference>
<comment type="caution">
    <text evidence="7">The sequence shown here is derived from an EMBL/GenBank/DDBJ whole genome shotgun (WGS) entry which is preliminary data.</text>
</comment>
<dbReference type="PANTHER" id="PTHR22595">
    <property type="entry name" value="CHITINASE-RELATED"/>
    <property type="match status" value="1"/>
</dbReference>
<dbReference type="InterPro" id="IPR000726">
    <property type="entry name" value="Glyco_hydro_19_cat"/>
</dbReference>
<dbReference type="Pfam" id="PF02839">
    <property type="entry name" value="CBM_5_12"/>
    <property type="match status" value="2"/>
</dbReference>
<evidence type="ECO:0000256" key="5">
    <source>
        <dbReference type="SAM" id="SignalP"/>
    </source>
</evidence>
<accession>A0ABT5R541</accession>
<keyword evidence="3" id="KW-1015">Disulfide bond</keyword>